<sequence length="528" mass="58048">MTDTEEEILGGQFELLPTKKSFFVSLSRKSFTYTKGADECCACVGKHRSATTISTNLVDVYGAKAYRGPEGDPAAYFQVYSCPLSEKKRIRHKSCFKVESSDCEDENIAIAEKWVRTILWLTKEPERNFISIQEERTLPSSRKLLILINPFSGSGKSLKIFHDQVEPMLNEAEIEFNEVTTEYAGHAAEMMLSMNLLHVDGIVICSGDGLVYEVINGLMKRSDWETAINIPLGVIPTGSGNALCLSALHAIGEPMNVTSAIFGVIRGNLLDLDICSVVTPTEKLYAFLSVTWGMVSDVDIESEKYRCLGETRFLVGTIARIIGLRKYRGRLSYLPADYINRGENNLAYDSSPGEVGHSSTEEDNVSSREHSQDNKIINGVTHKDSSASPFSQGPSDHLLPPLSSELPPSWKVEEGEFILGCPVFLSHLGTDLMANPDGKFGDGLMGIFIVKSGTGRMALLDLFGKMKDGSHVLSHHVEYVRAFAFRLEPDTSQAGTLAVDGEKIDYVPVQGQIHKSLAKLMCVATPKN</sequence>
<dbReference type="GO" id="GO:0005524">
    <property type="term" value="F:ATP binding"/>
    <property type="evidence" value="ECO:0007669"/>
    <property type="project" value="UniProtKB-KW"/>
</dbReference>
<dbReference type="Gene3D" id="3.40.50.10330">
    <property type="entry name" value="Probable inorganic polyphosphate/atp-NAD kinase, domain 1"/>
    <property type="match status" value="1"/>
</dbReference>
<evidence type="ECO:0000313" key="8">
    <source>
        <dbReference type="Proteomes" id="UP001163046"/>
    </source>
</evidence>
<evidence type="ECO:0000256" key="2">
    <source>
        <dbReference type="ARBA" id="ARBA00022741"/>
    </source>
</evidence>
<dbReference type="InterPro" id="IPR050187">
    <property type="entry name" value="Lipid_Phosphate_FormReg"/>
</dbReference>
<dbReference type="AlphaFoldDB" id="A0A9X0D0U5"/>
<dbReference type="SUPFAM" id="SSF111331">
    <property type="entry name" value="NAD kinase/diacylglycerol kinase-like"/>
    <property type="match status" value="1"/>
</dbReference>
<reference evidence="7" key="1">
    <citation type="submission" date="2023-01" db="EMBL/GenBank/DDBJ databases">
        <title>Genome assembly of the deep-sea coral Lophelia pertusa.</title>
        <authorList>
            <person name="Herrera S."/>
            <person name="Cordes E."/>
        </authorList>
    </citation>
    <scope>NUCLEOTIDE SEQUENCE</scope>
    <source>
        <strain evidence="7">USNM1676648</strain>
        <tissue evidence="7">Polyp</tissue>
    </source>
</reference>
<organism evidence="7 8">
    <name type="scientific">Desmophyllum pertusum</name>
    <dbReference type="NCBI Taxonomy" id="174260"/>
    <lineage>
        <taxon>Eukaryota</taxon>
        <taxon>Metazoa</taxon>
        <taxon>Cnidaria</taxon>
        <taxon>Anthozoa</taxon>
        <taxon>Hexacorallia</taxon>
        <taxon>Scleractinia</taxon>
        <taxon>Caryophylliina</taxon>
        <taxon>Caryophylliidae</taxon>
        <taxon>Desmophyllum</taxon>
    </lineage>
</organism>
<dbReference type="Proteomes" id="UP001163046">
    <property type="component" value="Unassembled WGS sequence"/>
</dbReference>
<evidence type="ECO:0000313" key="7">
    <source>
        <dbReference type="EMBL" id="KAJ7382586.1"/>
    </source>
</evidence>
<feature type="domain" description="DAGKc" evidence="6">
    <location>
        <begin position="139"/>
        <end position="281"/>
    </location>
</feature>
<dbReference type="PANTHER" id="PTHR12358:SF112">
    <property type="entry name" value="LD11247P-RELATED"/>
    <property type="match status" value="1"/>
</dbReference>
<gene>
    <name evidence="7" type="primary">SPHK1</name>
    <name evidence="7" type="ORF">OS493_033943</name>
</gene>
<accession>A0A9X0D0U5</accession>
<keyword evidence="3 7" id="KW-0418">Kinase</keyword>
<comment type="caution">
    <text evidence="7">The sequence shown here is derived from an EMBL/GenBank/DDBJ whole genome shotgun (WGS) entry which is preliminary data.</text>
</comment>
<evidence type="ECO:0000259" key="6">
    <source>
        <dbReference type="PROSITE" id="PS50146"/>
    </source>
</evidence>
<keyword evidence="8" id="KW-1185">Reference proteome</keyword>
<dbReference type="InterPro" id="IPR016064">
    <property type="entry name" value="NAD/diacylglycerol_kinase_sf"/>
</dbReference>
<dbReference type="EMBL" id="MU825919">
    <property type="protein sequence ID" value="KAJ7382586.1"/>
    <property type="molecule type" value="Genomic_DNA"/>
</dbReference>
<proteinExistence type="predicted"/>
<feature type="region of interest" description="Disordered" evidence="5">
    <location>
        <begin position="349"/>
        <end position="374"/>
    </location>
</feature>
<dbReference type="SMART" id="SM00046">
    <property type="entry name" value="DAGKc"/>
    <property type="match status" value="1"/>
</dbReference>
<dbReference type="Pfam" id="PF19279">
    <property type="entry name" value="YegS_C"/>
    <property type="match status" value="1"/>
</dbReference>
<dbReference type="GO" id="GO:0005737">
    <property type="term" value="C:cytoplasm"/>
    <property type="evidence" value="ECO:0007669"/>
    <property type="project" value="TreeGrafter"/>
</dbReference>
<keyword evidence="4" id="KW-0067">ATP-binding</keyword>
<dbReference type="InterPro" id="IPR045540">
    <property type="entry name" value="YegS/DAGK_C"/>
</dbReference>
<evidence type="ECO:0000256" key="5">
    <source>
        <dbReference type="SAM" id="MobiDB-lite"/>
    </source>
</evidence>
<keyword evidence="1 7" id="KW-0808">Transferase</keyword>
<protein>
    <submittedName>
        <fullName evidence="7">Sphingosine kinase 1</fullName>
        <ecNumber evidence="7">2.7.1.91</ecNumber>
    </submittedName>
</protein>
<evidence type="ECO:0000256" key="4">
    <source>
        <dbReference type="ARBA" id="ARBA00022840"/>
    </source>
</evidence>
<name>A0A9X0D0U5_9CNID</name>
<dbReference type="Gene3D" id="2.60.200.40">
    <property type="match status" value="1"/>
</dbReference>
<keyword evidence="2" id="KW-0547">Nucleotide-binding</keyword>
<dbReference type="EC" id="2.7.1.91" evidence="7"/>
<dbReference type="GO" id="GO:0008481">
    <property type="term" value="F:sphingosine kinase activity"/>
    <property type="evidence" value="ECO:0007669"/>
    <property type="project" value="UniProtKB-EC"/>
</dbReference>
<dbReference type="Pfam" id="PF00781">
    <property type="entry name" value="DAGK_cat"/>
    <property type="match status" value="1"/>
</dbReference>
<dbReference type="InterPro" id="IPR001206">
    <property type="entry name" value="Diacylglycerol_kinase_cat_dom"/>
</dbReference>
<dbReference type="GO" id="GO:0016020">
    <property type="term" value="C:membrane"/>
    <property type="evidence" value="ECO:0007669"/>
    <property type="project" value="TreeGrafter"/>
</dbReference>
<evidence type="ECO:0000256" key="1">
    <source>
        <dbReference type="ARBA" id="ARBA00022679"/>
    </source>
</evidence>
<dbReference type="InterPro" id="IPR017438">
    <property type="entry name" value="ATP-NAD_kinase_N"/>
</dbReference>
<dbReference type="PROSITE" id="PS50146">
    <property type="entry name" value="DAGK"/>
    <property type="match status" value="1"/>
</dbReference>
<evidence type="ECO:0000256" key="3">
    <source>
        <dbReference type="ARBA" id="ARBA00022777"/>
    </source>
</evidence>
<dbReference type="GO" id="GO:0046512">
    <property type="term" value="P:sphingosine biosynthetic process"/>
    <property type="evidence" value="ECO:0007669"/>
    <property type="project" value="TreeGrafter"/>
</dbReference>
<dbReference type="PANTHER" id="PTHR12358">
    <property type="entry name" value="SPHINGOSINE KINASE"/>
    <property type="match status" value="1"/>
</dbReference>
<dbReference type="OrthoDB" id="3853857at2759"/>